<name>A0A2P8R0Q8_9BACT</name>
<reference evidence="3" key="1">
    <citation type="submission" date="2017-10" db="EMBL/GenBank/DDBJ databases">
        <title>Campylobacter species from seals.</title>
        <authorList>
            <person name="Gilbert M.J."/>
            <person name="Zomer A.L."/>
            <person name="Timmerman A.J."/>
            <person name="Duim B."/>
            <person name="Wagenaar J.A."/>
        </authorList>
    </citation>
    <scope>NUCLEOTIDE SEQUENCE [LARGE SCALE GENOMIC DNA]</scope>
    <source>
        <strain evidence="3">17S00004-5</strain>
    </source>
</reference>
<keyword evidence="1" id="KW-0812">Transmembrane</keyword>
<keyword evidence="1" id="KW-1133">Transmembrane helix</keyword>
<feature type="transmembrane region" description="Helical" evidence="1">
    <location>
        <begin position="15"/>
        <end position="43"/>
    </location>
</feature>
<organism evidence="2 3">
    <name type="scientific">Campylobacter blaseri</name>
    <dbReference type="NCBI Taxonomy" id="2042961"/>
    <lineage>
        <taxon>Bacteria</taxon>
        <taxon>Pseudomonadati</taxon>
        <taxon>Campylobacterota</taxon>
        <taxon>Epsilonproteobacteria</taxon>
        <taxon>Campylobacterales</taxon>
        <taxon>Campylobacteraceae</taxon>
        <taxon>Campylobacter</taxon>
    </lineage>
</organism>
<keyword evidence="3" id="KW-1185">Reference proteome</keyword>
<evidence type="ECO:0000256" key="1">
    <source>
        <dbReference type="SAM" id="Phobius"/>
    </source>
</evidence>
<dbReference type="EMBL" id="PDHH01000004">
    <property type="protein sequence ID" value="PSM52083.1"/>
    <property type="molecule type" value="Genomic_DNA"/>
</dbReference>
<protein>
    <submittedName>
        <fullName evidence="2">Uncharacterized protein</fullName>
    </submittedName>
</protein>
<keyword evidence="1" id="KW-0472">Membrane</keyword>
<sequence length="69" mass="8104">MSTPSGDDDLFIKAFAAFLFMLVTLIPVGFLLTPIFLIIEILIDIYESIDYHKEKRRNKKEKEKRKTQL</sequence>
<dbReference type="Proteomes" id="UP000240535">
    <property type="component" value="Unassembled WGS sequence"/>
</dbReference>
<comment type="caution">
    <text evidence="2">The sequence shown here is derived from an EMBL/GenBank/DDBJ whole genome shotgun (WGS) entry which is preliminary data.</text>
</comment>
<dbReference type="AlphaFoldDB" id="A0A2P8R0Q8"/>
<proteinExistence type="predicted"/>
<accession>A0A2P8R0Q8</accession>
<gene>
    <name evidence="2" type="ORF">CQ405_05875</name>
</gene>
<evidence type="ECO:0000313" key="2">
    <source>
        <dbReference type="EMBL" id="PSM52083.1"/>
    </source>
</evidence>
<evidence type="ECO:0000313" key="3">
    <source>
        <dbReference type="Proteomes" id="UP000240535"/>
    </source>
</evidence>